<protein>
    <recommendedName>
        <fullName evidence="4">Lipoprotein</fullName>
    </recommendedName>
</protein>
<evidence type="ECO:0000313" key="3">
    <source>
        <dbReference type="Proteomes" id="UP000464374"/>
    </source>
</evidence>
<accession>A0A6P1XZF9</accession>
<keyword evidence="1" id="KW-0732">Signal</keyword>
<gene>
    <name evidence="2" type="ORF">GWP43_01770</name>
</gene>
<feature type="chain" id="PRO_5026753653" description="Lipoprotein" evidence="1">
    <location>
        <begin position="29"/>
        <end position="346"/>
    </location>
</feature>
<evidence type="ECO:0000313" key="2">
    <source>
        <dbReference type="EMBL" id="QHX42383.1"/>
    </source>
</evidence>
<dbReference type="EMBL" id="CP048020">
    <property type="protein sequence ID" value="QHX42383.1"/>
    <property type="molecule type" value="Genomic_DNA"/>
</dbReference>
<reference evidence="2 3" key="1">
    <citation type="submission" date="2020-01" db="EMBL/GenBank/DDBJ databases">
        <title>Complete genome sequence of a human oral phylogroup 1 Treponema sp. strain ATCC 700766, originally isolated from periodontitis dental plaque.</title>
        <authorList>
            <person name="Chan Y."/>
            <person name="Huo Y.-B."/>
            <person name="Yu X.-L."/>
            <person name="Zeng H."/>
            <person name="Leung W.-K."/>
            <person name="Watt R.M."/>
        </authorList>
    </citation>
    <scope>NUCLEOTIDE SEQUENCE [LARGE SCALE GENOMIC DNA]</scope>
    <source>
        <strain evidence="2 3">OMZ 804</strain>
    </source>
</reference>
<organism evidence="2 3">
    <name type="scientific">Treponema vincentii</name>
    <dbReference type="NCBI Taxonomy" id="69710"/>
    <lineage>
        <taxon>Bacteria</taxon>
        <taxon>Pseudomonadati</taxon>
        <taxon>Spirochaetota</taxon>
        <taxon>Spirochaetia</taxon>
        <taxon>Spirochaetales</taxon>
        <taxon>Treponemataceae</taxon>
        <taxon>Treponema</taxon>
    </lineage>
</organism>
<sequence length="346" mass="36986">MKKILFAATLAVSLVIVLSACKNPPIFAAIEQEVKLNPATVKGRVRGIVKIGDTLYASNGKIWYKEKGKTGKWSEMKGCPSGLCTGLAVDGPDLYAAFEQSDTFAIHYYDTGTKSWTKASGLTAQAVFGSRLVFAIESGKSGNATTYTIRTIEHGTLSAPWTSPTDKAPVGAAGLYCLLEDGLYKKDRTKIPGSPSSGLKGICEGPTDSSVFVVDNTKLYCYNGNTSTWTNIVHGVSSPQSITYLENKHLVLISSGIKGYGEIKLAGDAPTLAGAQPIKAGSADSSVPPGNILQYNNSVGKYVINPIYAFDSSTGYVIYAGINDPNTRYTGLWGFYNPGQIEWNRE</sequence>
<dbReference type="AlphaFoldDB" id="A0A6P1XZF9"/>
<feature type="signal peptide" evidence="1">
    <location>
        <begin position="1"/>
        <end position="28"/>
    </location>
</feature>
<dbReference type="SUPFAM" id="SSF63825">
    <property type="entry name" value="YWTD domain"/>
    <property type="match status" value="1"/>
</dbReference>
<proteinExistence type="predicted"/>
<dbReference type="PROSITE" id="PS51257">
    <property type="entry name" value="PROKAR_LIPOPROTEIN"/>
    <property type="match status" value="1"/>
</dbReference>
<evidence type="ECO:0000256" key="1">
    <source>
        <dbReference type="SAM" id="SignalP"/>
    </source>
</evidence>
<name>A0A6P1XZF9_9SPIR</name>
<dbReference type="Proteomes" id="UP000464374">
    <property type="component" value="Chromosome"/>
</dbReference>
<evidence type="ECO:0008006" key="4">
    <source>
        <dbReference type="Google" id="ProtNLM"/>
    </source>
</evidence>
<dbReference type="RefSeq" id="WP_162662223.1">
    <property type="nucleotide sequence ID" value="NZ_CP048020.1"/>
</dbReference>
<dbReference type="KEGG" id="trz:GWP43_01770"/>